<dbReference type="SUPFAM" id="SSF81518">
    <property type="entry name" value="Subunit XI (6.4 kDa protein) of cytochrome bc1 complex (Ubiquinol-cytochrome c reductase)"/>
    <property type="match status" value="1"/>
</dbReference>
<organism evidence="1">
    <name type="scientific">Ochlerotatus taeniorhynchus</name>
    <name type="common">Black salt marsh mosquito</name>
    <name type="synonym">Aedes taeniorhynchus</name>
    <dbReference type="NCBI Taxonomy" id="329105"/>
    <lineage>
        <taxon>Eukaryota</taxon>
        <taxon>Metazoa</taxon>
        <taxon>Ecdysozoa</taxon>
        <taxon>Arthropoda</taxon>
        <taxon>Hexapoda</taxon>
        <taxon>Insecta</taxon>
        <taxon>Pterygota</taxon>
        <taxon>Neoptera</taxon>
        <taxon>Endopterygota</taxon>
        <taxon>Diptera</taxon>
        <taxon>Nematocera</taxon>
        <taxon>Culicoidea</taxon>
        <taxon>Culicidae</taxon>
        <taxon>Culicinae</taxon>
        <taxon>Aedini</taxon>
        <taxon>Ochlerotatus</taxon>
        <taxon>Ochlerotatus</taxon>
    </lineage>
</organism>
<dbReference type="PANTHER" id="PTHR15420:SF2">
    <property type="entry name" value="CYTOCHROME B-C1 COMPLEX SUBUNIT 10"/>
    <property type="match status" value="1"/>
</dbReference>
<protein>
    <submittedName>
        <fullName evidence="1">Ubiquinol-cytochrome c reductase</fullName>
    </submittedName>
</protein>
<dbReference type="EMBL" id="FJ458411">
    <property type="protein sequence ID" value="ACL37993.1"/>
    <property type="molecule type" value="mRNA"/>
</dbReference>
<sequence length="54" mass="5933">MRIPLGPKQAEQATKWISSAMGFGGAAALVGCYFTDWKVIVAYIPFYGSKFDDK</sequence>
<dbReference type="InterPro" id="IPR015089">
    <property type="entry name" value="UQCR"/>
</dbReference>
<dbReference type="Pfam" id="PF08997">
    <property type="entry name" value="UCR_6-4kD"/>
    <property type="match status" value="1"/>
</dbReference>
<reference evidence="1" key="1">
    <citation type="submission" date="2008-11" db="EMBL/GenBank/DDBJ databases">
        <title>Molecular analysis of Ochlerotatus taeniorhynchus ecotype in Florida.</title>
        <authorList>
            <person name="Zhao L."/>
            <person name="Kline D.L."/>
            <person name="Becnel J.J."/>
            <person name="Clark G.G."/>
        </authorList>
    </citation>
    <scope>NUCLEOTIDE SEQUENCE</scope>
</reference>
<dbReference type="PROSITE" id="PS51257">
    <property type="entry name" value="PROKAR_LIPOPROTEIN"/>
    <property type="match status" value="1"/>
</dbReference>
<name>B8XY10_OCHTA</name>
<dbReference type="PANTHER" id="PTHR15420">
    <property type="entry name" value="UBIQUINOL-CYTOCHROME C REDUCTASE COMPLEX 6.4 KD PROTEIN"/>
    <property type="match status" value="1"/>
</dbReference>
<evidence type="ECO:0000313" key="1">
    <source>
        <dbReference type="EMBL" id="ACL37993.1"/>
    </source>
</evidence>
<dbReference type="GO" id="GO:0005743">
    <property type="term" value="C:mitochondrial inner membrane"/>
    <property type="evidence" value="ECO:0007669"/>
    <property type="project" value="TreeGrafter"/>
</dbReference>
<dbReference type="GO" id="GO:0006122">
    <property type="term" value="P:mitochondrial electron transport, ubiquinol to cytochrome c"/>
    <property type="evidence" value="ECO:0007669"/>
    <property type="project" value="InterPro"/>
</dbReference>
<proteinExistence type="evidence at transcript level"/>
<dbReference type="Gene3D" id="1.20.5.220">
    <property type="match status" value="1"/>
</dbReference>
<dbReference type="AlphaFoldDB" id="B8XY10"/>
<accession>B8XY10</accession>
<dbReference type="InterPro" id="IPR029027">
    <property type="entry name" value="Single_a-helix_sf"/>
</dbReference>